<evidence type="ECO:0000313" key="4">
    <source>
        <dbReference type="Proteomes" id="UP000001741"/>
    </source>
</evidence>
<organism evidence="3 4">
    <name type="scientific">Acinetobacter baumannii (strain SDF)</name>
    <dbReference type="NCBI Taxonomy" id="509170"/>
    <lineage>
        <taxon>Bacteria</taxon>
        <taxon>Pseudomonadati</taxon>
        <taxon>Pseudomonadota</taxon>
        <taxon>Gammaproteobacteria</taxon>
        <taxon>Moraxellales</taxon>
        <taxon>Moraxellaceae</taxon>
        <taxon>Acinetobacter</taxon>
        <taxon>Acinetobacter calcoaceticus/baumannii complex</taxon>
    </lineage>
</organism>
<gene>
    <name evidence="3" type="ORF">ABSDF_p20025</name>
</gene>
<feature type="domain" description="Initiator Rep protein WH1" evidence="2">
    <location>
        <begin position="18"/>
        <end position="182"/>
    </location>
</feature>
<proteinExistence type="inferred from homology"/>
<dbReference type="Proteomes" id="UP000001741">
    <property type="component" value="Plasmid p2ABSDF"/>
</dbReference>
<protein>
    <submittedName>
        <fullName evidence="3">Replication protein</fullName>
    </submittedName>
</protein>
<dbReference type="Pfam" id="PF01051">
    <property type="entry name" value="Rep3_N"/>
    <property type="match status" value="1"/>
</dbReference>
<dbReference type="GO" id="GO:0003887">
    <property type="term" value="F:DNA-directed DNA polymerase activity"/>
    <property type="evidence" value="ECO:0007669"/>
    <property type="project" value="InterPro"/>
</dbReference>
<evidence type="ECO:0000313" key="3">
    <source>
        <dbReference type="EMBL" id="CAP02966.1"/>
    </source>
</evidence>
<dbReference type="EMBL" id="CU468232">
    <property type="protein sequence ID" value="CAP02966.1"/>
    <property type="molecule type" value="Genomic_DNA"/>
</dbReference>
<dbReference type="GO" id="GO:0006270">
    <property type="term" value="P:DNA replication initiation"/>
    <property type="evidence" value="ECO:0007669"/>
    <property type="project" value="InterPro"/>
</dbReference>
<dbReference type="SUPFAM" id="SSF46785">
    <property type="entry name" value="Winged helix' DNA-binding domain"/>
    <property type="match status" value="2"/>
</dbReference>
<dbReference type="InterPro" id="IPR036388">
    <property type="entry name" value="WH-like_DNA-bd_sf"/>
</dbReference>
<accession>B0VVD6</accession>
<geneLocation type="plasmid" evidence="3 4">
    <name>p2ABSDF</name>
</geneLocation>
<dbReference type="HOGENOM" id="CLU_047367_1_0_6"/>
<dbReference type="Pfam" id="PF21205">
    <property type="entry name" value="Rep3_C"/>
    <property type="match status" value="1"/>
</dbReference>
<sequence length="339" mass="38992">MLFSYLITRNTKMSKLLVVKANNIIEASYQLSLNEQRLILAAIACIPKGEEVTDNTGYCVTRESFIELGVNPKTASREIREACDRLFNRVITITTEAGTFKTRWVQDIMKYNSDWALANPEFIQEVAGSDPYAEDYILAAIRFSKSVLPFISNLSSNFTQYFLQDIAGVSSGYSVRFYELMMQFKSTGYRKIRLDDLRNMLDLNNKYPLTADLKRWVIDTAIDELNEKSPITIKYKLLKTGRKFTHIELKFKQKLSPKKIESQRDQKTIDMFSNLSDSQIKTYSSVLSKVHSISDLADNKDYSAFAIWIANVLRDPTSVREETAKRIFKTLRTETDFKG</sequence>
<comment type="similarity">
    <text evidence="1">Belongs to the initiator RepB protein family.</text>
</comment>
<dbReference type="KEGG" id="abm:ABSDF_p20025"/>
<dbReference type="InterPro" id="IPR036390">
    <property type="entry name" value="WH_DNA-bd_sf"/>
</dbReference>
<keyword evidence="3" id="KW-0614">Plasmid</keyword>
<dbReference type="InterPro" id="IPR000525">
    <property type="entry name" value="Initiator_Rep_WH1"/>
</dbReference>
<reference evidence="3 4" key="1">
    <citation type="journal article" date="2008" name="PLoS ONE">
        <title>Comparative analysis of Acinetobacters: three genomes for three lifestyles.</title>
        <authorList>
            <person name="Vallenet D."/>
            <person name="Nordmann P."/>
            <person name="Barbe V."/>
            <person name="Poirel L."/>
            <person name="Mangenot S."/>
            <person name="Bataille E."/>
            <person name="Dossat C."/>
            <person name="Gas S."/>
            <person name="Kreimeyer A."/>
            <person name="Lenoble P."/>
            <person name="Oztas S."/>
            <person name="Poulain J."/>
            <person name="Segurens B."/>
            <person name="Robert C."/>
            <person name="Abergel C."/>
            <person name="Claverie J.M."/>
            <person name="Raoult D."/>
            <person name="Medigue C."/>
            <person name="Weissenbach J."/>
            <person name="Cruveiller S."/>
        </authorList>
    </citation>
    <scope>NUCLEOTIDE SEQUENCE [LARGE SCALE GENOMIC DNA]</scope>
    <source>
        <strain evidence="3 4">SDF</strain>
        <plasmid evidence="4">p2ABSDF</plasmid>
    </source>
</reference>
<name>B0VVD6_ACIBS</name>
<evidence type="ECO:0000259" key="2">
    <source>
        <dbReference type="Pfam" id="PF01051"/>
    </source>
</evidence>
<evidence type="ECO:0000256" key="1">
    <source>
        <dbReference type="ARBA" id="ARBA00038283"/>
    </source>
</evidence>
<dbReference type="AlphaFoldDB" id="B0VVD6"/>
<dbReference type="Gene3D" id="1.10.10.10">
    <property type="entry name" value="Winged helix-like DNA-binding domain superfamily/Winged helix DNA-binding domain"/>
    <property type="match status" value="2"/>
</dbReference>